<dbReference type="OrthoDB" id="9789407at2"/>
<evidence type="ECO:0000256" key="1">
    <source>
        <dbReference type="ARBA" id="ARBA00044755"/>
    </source>
</evidence>
<accession>A0A369BGY2</accession>
<dbReference type="EMBL" id="QPJW01000003">
    <property type="protein sequence ID" value="RCX20515.1"/>
    <property type="molecule type" value="Genomic_DNA"/>
</dbReference>
<protein>
    <submittedName>
        <fullName evidence="3">Cytoskeletal protein CcmA (Bactofilin family)</fullName>
    </submittedName>
</protein>
<sequence length="158" mass="16446">MFKNNKTVKLDPNSTDTLIGEGSIFEGKITSGAGVRIEGHIIGDIECEGDVTVGEKGDVKSNNIIARNVIIAGVVNGNVQARQKLSITSKGKLYGNISAVSLSIEEGSTFEGTSRMEGGSEPSAPIAVKESAAAAEPSSSAPDNHQKQENGATPYKAW</sequence>
<dbReference type="AlphaFoldDB" id="A0A369BGY2"/>
<dbReference type="PANTHER" id="PTHR35024:SF4">
    <property type="entry name" value="POLYMER-FORMING CYTOSKELETAL PROTEIN"/>
    <property type="match status" value="1"/>
</dbReference>
<name>A0A369BGY2_9BACL</name>
<comment type="similarity">
    <text evidence="1">Belongs to the bactofilin family.</text>
</comment>
<dbReference type="PANTHER" id="PTHR35024">
    <property type="entry name" value="HYPOTHETICAL CYTOSOLIC PROTEIN"/>
    <property type="match status" value="1"/>
</dbReference>
<dbReference type="InterPro" id="IPR007607">
    <property type="entry name" value="BacA/B"/>
</dbReference>
<organism evidence="3 4">
    <name type="scientific">Fontibacillus phaseoli</name>
    <dbReference type="NCBI Taxonomy" id="1416533"/>
    <lineage>
        <taxon>Bacteria</taxon>
        <taxon>Bacillati</taxon>
        <taxon>Bacillota</taxon>
        <taxon>Bacilli</taxon>
        <taxon>Bacillales</taxon>
        <taxon>Paenibacillaceae</taxon>
        <taxon>Fontibacillus</taxon>
    </lineage>
</organism>
<dbReference type="Proteomes" id="UP000253090">
    <property type="component" value="Unassembled WGS sequence"/>
</dbReference>
<dbReference type="RefSeq" id="WP_114496588.1">
    <property type="nucleotide sequence ID" value="NZ_QPJW01000003.1"/>
</dbReference>
<proteinExistence type="inferred from homology"/>
<feature type="region of interest" description="Disordered" evidence="2">
    <location>
        <begin position="110"/>
        <end position="158"/>
    </location>
</feature>
<evidence type="ECO:0000313" key="3">
    <source>
        <dbReference type="EMBL" id="RCX20515.1"/>
    </source>
</evidence>
<keyword evidence="4" id="KW-1185">Reference proteome</keyword>
<evidence type="ECO:0000256" key="2">
    <source>
        <dbReference type="SAM" id="MobiDB-lite"/>
    </source>
</evidence>
<comment type="caution">
    <text evidence="3">The sequence shown here is derived from an EMBL/GenBank/DDBJ whole genome shotgun (WGS) entry which is preliminary data.</text>
</comment>
<evidence type="ECO:0000313" key="4">
    <source>
        <dbReference type="Proteomes" id="UP000253090"/>
    </source>
</evidence>
<feature type="compositionally biased region" description="Low complexity" evidence="2">
    <location>
        <begin position="123"/>
        <end position="142"/>
    </location>
</feature>
<dbReference type="Pfam" id="PF04519">
    <property type="entry name" value="Bactofilin"/>
    <property type="match status" value="1"/>
</dbReference>
<reference evidence="3 4" key="1">
    <citation type="submission" date="2018-07" db="EMBL/GenBank/DDBJ databases">
        <title>Genomic Encyclopedia of Type Strains, Phase III (KMG-III): the genomes of soil and plant-associated and newly described type strains.</title>
        <authorList>
            <person name="Whitman W."/>
        </authorList>
    </citation>
    <scope>NUCLEOTIDE SEQUENCE [LARGE SCALE GENOMIC DNA]</scope>
    <source>
        <strain evidence="3 4">CECT 8333</strain>
    </source>
</reference>
<gene>
    <name evidence="3" type="ORF">DFP94_103246</name>
</gene>